<dbReference type="Proteomes" id="UP000887116">
    <property type="component" value="Unassembled WGS sequence"/>
</dbReference>
<keyword evidence="3" id="KW-1185">Reference proteome</keyword>
<name>A0A8X6FBW9_TRICU</name>
<feature type="region of interest" description="Disordered" evidence="1">
    <location>
        <begin position="21"/>
        <end position="59"/>
    </location>
</feature>
<evidence type="ECO:0000313" key="2">
    <source>
        <dbReference type="EMBL" id="GFQ75266.1"/>
    </source>
</evidence>
<gene>
    <name evidence="2" type="ORF">TNCT_312551</name>
</gene>
<protein>
    <submittedName>
        <fullName evidence="2">Uncharacterized protein</fullName>
    </submittedName>
</protein>
<accession>A0A8X6FBW9</accession>
<dbReference type="EMBL" id="BMAO01001704">
    <property type="protein sequence ID" value="GFQ75266.1"/>
    <property type="molecule type" value="Genomic_DNA"/>
</dbReference>
<proteinExistence type="predicted"/>
<feature type="compositionally biased region" description="Basic and acidic residues" evidence="1">
    <location>
        <begin position="21"/>
        <end position="56"/>
    </location>
</feature>
<evidence type="ECO:0000256" key="1">
    <source>
        <dbReference type="SAM" id="MobiDB-lite"/>
    </source>
</evidence>
<sequence length="100" mass="11362">MATCWRKLVVKSNEPDKIEKILINKESGDGFSETNRDDEGGNNRQKQDLAPGEKKTMGNNETLVSQRSEYFNGFGAYLLILNENKNLGTVKKTRYRGHQP</sequence>
<organism evidence="2 3">
    <name type="scientific">Trichonephila clavata</name>
    <name type="common">Joro spider</name>
    <name type="synonym">Nephila clavata</name>
    <dbReference type="NCBI Taxonomy" id="2740835"/>
    <lineage>
        <taxon>Eukaryota</taxon>
        <taxon>Metazoa</taxon>
        <taxon>Ecdysozoa</taxon>
        <taxon>Arthropoda</taxon>
        <taxon>Chelicerata</taxon>
        <taxon>Arachnida</taxon>
        <taxon>Araneae</taxon>
        <taxon>Araneomorphae</taxon>
        <taxon>Entelegynae</taxon>
        <taxon>Araneoidea</taxon>
        <taxon>Nephilidae</taxon>
        <taxon>Trichonephila</taxon>
    </lineage>
</organism>
<reference evidence="2" key="1">
    <citation type="submission" date="2020-07" db="EMBL/GenBank/DDBJ databases">
        <title>Multicomponent nature underlies the extraordinary mechanical properties of spider dragline silk.</title>
        <authorList>
            <person name="Kono N."/>
            <person name="Nakamura H."/>
            <person name="Mori M."/>
            <person name="Yoshida Y."/>
            <person name="Ohtoshi R."/>
            <person name="Malay A.D."/>
            <person name="Moran D.A.P."/>
            <person name="Tomita M."/>
            <person name="Numata K."/>
            <person name="Arakawa K."/>
        </authorList>
    </citation>
    <scope>NUCLEOTIDE SEQUENCE</scope>
</reference>
<evidence type="ECO:0000313" key="3">
    <source>
        <dbReference type="Proteomes" id="UP000887116"/>
    </source>
</evidence>
<dbReference type="AlphaFoldDB" id="A0A8X6FBW9"/>
<comment type="caution">
    <text evidence="2">The sequence shown here is derived from an EMBL/GenBank/DDBJ whole genome shotgun (WGS) entry which is preliminary data.</text>
</comment>